<reference evidence="2" key="1">
    <citation type="submission" date="2022-03" db="EMBL/GenBank/DDBJ databases">
        <title>A functionally conserved STORR gene fusion in Papaver species that diverged 16.8 million years ago.</title>
        <authorList>
            <person name="Catania T."/>
        </authorList>
    </citation>
    <scope>NUCLEOTIDE SEQUENCE</scope>
    <source>
        <strain evidence="2">S-191538</strain>
    </source>
</reference>
<evidence type="ECO:0000256" key="1">
    <source>
        <dbReference type="SAM" id="MobiDB-lite"/>
    </source>
</evidence>
<name>A0AA41UWQ0_PAPNU</name>
<proteinExistence type="predicted"/>
<dbReference type="EMBL" id="JAJJMA010021842">
    <property type="protein sequence ID" value="MCL7023404.1"/>
    <property type="molecule type" value="Genomic_DNA"/>
</dbReference>
<gene>
    <name evidence="2" type="ORF">MKW94_014100</name>
</gene>
<sequence>MNQLSKICVCRSVSRKNPFARWSLKPISSSSLVSNNSTSLNLKTLISKFHHTFSYPPQTFSTPAGGEPAAVSEDPAVAERNSDDNQEDEISEDDFDLDYAIHEIIEETGEARDHIDLGTIPPLEAIKPPLELFKALLEKLGLDEGNVYEDGDYPPHLESYRRRLSLMKASVEDTVA</sequence>
<dbReference type="AlphaFoldDB" id="A0AA41UWQ0"/>
<evidence type="ECO:0000313" key="2">
    <source>
        <dbReference type="EMBL" id="MCL7023404.1"/>
    </source>
</evidence>
<keyword evidence="3" id="KW-1185">Reference proteome</keyword>
<evidence type="ECO:0000313" key="3">
    <source>
        <dbReference type="Proteomes" id="UP001177140"/>
    </source>
</evidence>
<organism evidence="2 3">
    <name type="scientific">Papaver nudicaule</name>
    <name type="common">Iceland poppy</name>
    <dbReference type="NCBI Taxonomy" id="74823"/>
    <lineage>
        <taxon>Eukaryota</taxon>
        <taxon>Viridiplantae</taxon>
        <taxon>Streptophyta</taxon>
        <taxon>Embryophyta</taxon>
        <taxon>Tracheophyta</taxon>
        <taxon>Spermatophyta</taxon>
        <taxon>Magnoliopsida</taxon>
        <taxon>Ranunculales</taxon>
        <taxon>Papaveraceae</taxon>
        <taxon>Papaveroideae</taxon>
        <taxon>Papaver</taxon>
    </lineage>
</organism>
<feature type="region of interest" description="Disordered" evidence="1">
    <location>
        <begin position="58"/>
        <end position="92"/>
    </location>
</feature>
<accession>A0AA41UWQ0</accession>
<dbReference type="Proteomes" id="UP001177140">
    <property type="component" value="Unassembled WGS sequence"/>
</dbReference>
<protein>
    <submittedName>
        <fullName evidence="2">Uncharacterized protein</fullName>
    </submittedName>
</protein>
<comment type="caution">
    <text evidence="2">The sequence shown here is derived from an EMBL/GenBank/DDBJ whole genome shotgun (WGS) entry which is preliminary data.</text>
</comment>
<feature type="non-terminal residue" evidence="2">
    <location>
        <position position="176"/>
    </location>
</feature>